<evidence type="ECO:0000313" key="2">
    <source>
        <dbReference type="Proteomes" id="UP000014854"/>
    </source>
</evidence>
<dbReference type="Proteomes" id="UP000014854">
    <property type="component" value="Unassembled WGS sequence"/>
</dbReference>
<comment type="caution">
    <text evidence="1">The sequence shown here is derived from an EMBL/GenBank/DDBJ whole genome shotgun (WGS) entry which is preliminary data.</text>
</comment>
<dbReference type="AlphaFoldDB" id="S7I741"/>
<organism evidence="1 2">
    <name type="scientific">Vibrio fluvialis PG41</name>
    <dbReference type="NCBI Taxonomy" id="1336752"/>
    <lineage>
        <taxon>Bacteria</taxon>
        <taxon>Pseudomonadati</taxon>
        <taxon>Pseudomonadota</taxon>
        <taxon>Gammaproteobacteria</taxon>
        <taxon>Vibrionales</taxon>
        <taxon>Vibrionaceae</taxon>
        <taxon>Vibrio</taxon>
    </lineage>
</organism>
<gene>
    <name evidence="1" type="ORF">L910_3730</name>
</gene>
<accession>S7I741</accession>
<reference evidence="1 2" key="1">
    <citation type="journal article" date="2013" name="Gut Pathog.">
        <title>Evidence of a new metabolic capacity in an emerging diarrheal pathogen: lessons from the draft genomes of Vibrio fluvialis strains PG41 and I21563.</title>
        <authorList>
            <person name="Khatri I."/>
            <person name="Mahajan S."/>
            <person name="Dureja C."/>
            <person name="Subramanian S."/>
            <person name="Raychaudhuri S."/>
        </authorList>
    </citation>
    <scope>NUCLEOTIDE SEQUENCE [LARGE SCALE GENOMIC DNA]</scope>
    <source>
        <strain evidence="1 2">PG41</strain>
    </source>
</reference>
<dbReference type="EMBL" id="ASXS01000005">
    <property type="protein sequence ID" value="EPP23819.1"/>
    <property type="molecule type" value="Genomic_DNA"/>
</dbReference>
<sequence>MLFSFIDGSEFCLTVFLQKPSWLPGLTPNRLAPKRQCDAGVYAIVTAY</sequence>
<evidence type="ECO:0000313" key="1">
    <source>
        <dbReference type="EMBL" id="EPP23819.1"/>
    </source>
</evidence>
<protein>
    <submittedName>
        <fullName evidence="1">Uncharacterized protein</fullName>
    </submittedName>
</protein>
<proteinExistence type="predicted"/>
<dbReference type="PATRIC" id="fig|1336752.4.peg.1431"/>
<name>S7I741_VIBFL</name>